<evidence type="ECO:0000313" key="1">
    <source>
        <dbReference type="EMBL" id="TLQ43462.1"/>
    </source>
</evidence>
<dbReference type="AlphaFoldDB" id="A0A5R9E3E2"/>
<proteinExistence type="predicted"/>
<organism evidence="1 2">
    <name type="scientific">Streptomyces marianii</name>
    <dbReference type="NCBI Taxonomy" id="1817406"/>
    <lineage>
        <taxon>Bacteria</taxon>
        <taxon>Bacillati</taxon>
        <taxon>Actinomycetota</taxon>
        <taxon>Actinomycetes</taxon>
        <taxon>Kitasatosporales</taxon>
        <taxon>Streptomycetaceae</taxon>
        <taxon>Streptomyces</taxon>
    </lineage>
</organism>
<comment type="caution">
    <text evidence="1">The sequence shown here is derived from an EMBL/GenBank/DDBJ whole genome shotgun (WGS) entry which is preliminary data.</text>
</comment>
<name>A0A5R9E3E2_9ACTN</name>
<keyword evidence="2" id="KW-1185">Reference proteome</keyword>
<evidence type="ECO:0000313" key="2">
    <source>
        <dbReference type="Proteomes" id="UP000305921"/>
    </source>
</evidence>
<protein>
    <submittedName>
        <fullName evidence="1">Uncharacterized protein</fullName>
    </submittedName>
</protein>
<reference evidence="1 2" key="1">
    <citation type="submission" date="2019-05" db="EMBL/GenBank/DDBJ databases">
        <title>Streptomyces marianii sp. nov., a novel marine actinomycete from southern coast of India.</title>
        <authorList>
            <person name="Iniyan A.M."/>
            <person name="Wink J."/>
            <person name="Ramprasad E."/>
            <person name="Ramana C.V."/>
            <person name="Bunk B."/>
            <person name="Sproer C."/>
            <person name="Joseph F.-J.R.S."/>
            <person name="Vincent S.G.P."/>
        </authorList>
    </citation>
    <scope>NUCLEOTIDE SEQUENCE [LARGE SCALE GENOMIC DNA]</scope>
    <source>
        <strain evidence="1 2">ICN19</strain>
    </source>
</reference>
<gene>
    <name evidence="1" type="ORF">FEF34_10175</name>
</gene>
<dbReference type="Proteomes" id="UP000305921">
    <property type="component" value="Unassembled WGS sequence"/>
</dbReference>
<dbReference type="EMBL" id="VAWE01000001">
    <property type="protein sequence ID" value="TLQ43462.1"/>
    <property type="molecule type" value="Genomic_DNA"/>
</dbReference>
<sequence length="127" mass="14047">MMPRLPKDQIPEVKLDGFGGAIEESLTRNQRRELFENPDSTVMVIAELTAKQYTGNATSEDKKPSVKVRVTFAEAARGAEMENVLRDVQQRMYKARTSEGTFDEVGHETAGSVLRHGVGLHLGSDVD</sequence>
<accession>A0A5R9E3E2</accession>
<dbReference type="OrthoDB" id="4212882at2"/>
<dbReference type="RefSeq" id="WP_138052881.1">
    <property type="nucleotide sequence ID" value="NZ_VAWE01000001.1"/>
</dbReference>